<accession>A0A2D2ATU3</accession>
<keyword evidence="1" id="KW-0472">Membrane</keyword>
<evidence type="ECO:0000256" key="1">
    <source>
        <dbReference type="SAM" id="Phobius"/>
    </source>
</evidence>
<dbReference type="OrthoDB" id="7193018at2"/>
<dbReference type="Proteomes" id="UP000228945">
    <property type="component" value="Chromosome"/>
</dbReference>
<gene>
    <name evidence="2" type="ORF">CSW64_02630</name>
</gene>
<keyword evidence="3" id="KW-1185">Reference proteome</keyword>
<feature type="transmembrane region" description="Helical" evidence="1">
    <location>
        <begin position="31"/>
        <end position="52"/>
    </location>
</feature>
<dbReference type="AlphaFoldDB" id="A0A2D2ATU3"/>
<feature type="transmembrane region" description="Helical" evidence="1">
    <location>
        <begin position="7"/>
        <end position="25"/>
    </location>
</feature>
<feature type="transmembrane region" description="Helical" evidence="1">
    <location>
        <begin position="108"/>
        <end position="133"/>
    </location>
</feature>
<reference evidence="2 3" key="1">
    <citation type="submission" date="2017-10" db="EMBL/GenBank/DDBJ databases">
        <title>Genome sequence of Caulobacter mirabilis FWC38.</title>
        <authorList>
            <person name="Fiebig A."/>
            <person name="Crosson S."/>
        </authorList>
    </citation>
    <scope>NUCLEOTIDE SEQUENCE [LARGE SCALE GENOMIC DNA]</scope>
    <source>
        <strain evidence="2 3">FWC 38</strain>
    </source>
</reference>
<name>A0A2D2ATU3_9CAUL</name>
<dbReference type="KEGG" id="cmb:CSW64_02630"/>
<protein>
    <recommendedName>
        <fullName evidence="4">Hydrogenase</fullName>
    </recommendedName>
</protein>
<keyword evidence="1" id="KW-1133">Transmembrane helix</keyword>
<evidence type="ECO:0008006" key="4">
    <source>
        <dbReference type="Google" id="ProtNLM"/>
    </source>
</evidence>
<keyword evidence="1" id="KW-0812">Transmembrane</keyword>
<sequence>MYTSLEPIIGWLVLLATCLFAWFKGTAPERLGAVFLLAGTVLALAIELTLPLHSRTVPILIGEGLLALGFLVLAIRYASLWLGVAMILQGLQFSLHAFYIVMERERDWLFVAVTNVVTLAIILCILVGTVFAWRRASRAARG</sequence>
<evidence type="ECO:0000313" key="2">
    <source>
        <dbReference type="EMBL" id="ATQ41387.1"/>
    </source>
</evidence>
<evidence type="ECO:0000313" key="3">
    <source>
        <dbReference type="Proteomes" id="UP000228945"/>
    </source>
</evidence>
<dbReference type="EMBL" id="CP024201">
    <property type="protein sequence ID" value="ATQ41387.1"/>
    <property type="molecule type" value="Genomic_DNA"/>
</dbReference>
<organism evidence="2 3">
    <name type="scientific">Caulobacter mirabilis</name>
    <dbReference type="NCBI Taxonomy" id="69666"/>
    <lineage>
        <taxon>Bacteria</taxon>
        <taxon>Pseudomonadati</taxon>
        <taxon>Pseudomonadota</taxon>
        <taxon>Alphaproteobacteria</taxon>
        <taxon>Caulobacterales</taxon>
        <taxon>Caulobacteraceae</taxon>
        <taxon>Caulobacter</taxon>
    </lineage>
</organism>
<proteinExistence type="predicted"/>